<evidence type="ECO:0000313" key="3">
    <source>
        <dbReference type="Proteomes" id="UP000234855"/>
    </source>
</evidence>
<dbReference type="RefSeq" id="WP_101625584.1">
    <property type="nucleotide sequence ID" value="NZ_CP071591.1"/>
</dbReference>
<evidence type="ECO:0000313" key="4">
    <source>
        <dbReference type="Proteomes" id="UP000663067"/>
    </source>
</evidence>
<dbReference type="EMBL" id="CP071591">
    <property type="protein sequence ID" value="QSY58602.1"/>
    <property type="molecule type" value="Genomic_DNA"/>
</dbReference>
<evidence type="ECO:0000313" key="1">
    <source>
        <dbReference type="EMBL" id="PLS24963.1"/>
    </source>
</evidence>
<reference evidence="2 4" key="2">
    <citation type="submission" date="2021-03" db="EMBL/GenBank/DDBJ databases">
        <title>Genome sequencing of Bifidobacterium imperatoris JCM 32708.</title>
        <authorList>
            <person name="Kim J."/>
        </authorList>
    </citation>
    <scope>NUCLEOTIDE SEQUENCE [LARGE SCALE GENOMIC DNA]</scope>
    <source>
        <strain evidence="2 4">JCM 32708</strain>
    </source>
</reference>
<dbReference type="AlphaFoldDB" id="A0A2N5ISM7"/>
<accession>A0A2N5ISM7</accession>
<organism evidence="1 3">
    <name type="scientific">Bifidobacterium imperatoris</name>
    <dbReference type="NCBI Taxonomy" id="2020965"/>
    <lineage>
        <taxon>Bacteria</taxon>
        <taxon>Bacillati</taxon>
        <taxon>Actinomycetota</taxon>
        <taxon>Actinomycetes</taxon>
        <taxon>Bifidobacteriales</taxon>
        <taxon>Bifidobacteriaceae</taxon>
        <taxon>Bifidobacterium</taxon>
    </lineage>
</organism>
<dbReference type="EMBL" id="NMWV01000011">
    <property type="protein sequence ID" value="PLS24963.1"/>
    <property type="molecule type" value="Genomic_DNA"/>
</dbReference>
<sequence>MNETTGKIFTRHMLETALASALDMISETLAPPTVYEIDRKDIKALAGNVFVLGGIPTDISELEEARNE</sequence>
<dbReference type="Proteomes" id="UP000663067">
    <property type="component" value="Chromosome"/>
</dbReference>
<gene>
    <name evidence="2" type="ORF">BLI708_04900</name>
    <name evidence="1" type="ORF">Tam1G_0819</name>
</gene>
<reference evidence="1 3" key="1">
    <citation type="submission" date="2017-07" db="EMBL/GenBank/DDBJ databases">
        <title>Bifidobacterium novel species.</title>
        <authorList>
            <person name="Lugli G.A."/>
            <person name="Milani C."/>
            <person name="Duranti S."/>
            <person name="Mangifesta M."/>
        </authorList>
    </citation>
    <scope>NUCLEOTIDE SEQUENCE [LARGE SCALE GENOMIC DNA]</scope>
    <source>
        <strain evidence="1 3">45</strain>
    </source>
</reference>
<name>A0A2N5ISM7_9BIFI</name>
<proteinExistence type="predicted"/>
<dbReference type="Proteomes" id="UP000234855">
    <property type="component" value="Unassembled WGS sequence"/>
</dbReference>
<protein>
    <submittedName>
        <fullName evidence="1">Uncharacterized protein</fullName>
    </submittedName>
</protein>
<evidence type="ECO:0000313" key="2">
    <source>
        <dbReference type="EMBL" id="QSY58602.1"/>
    </source>
</evidence>
<keyword evidence="4" id="KW-1185">Reference proteome</keyword>